<dbReference type="GO" id="GO:0015297">
    <property type="term" value="F:antiporter activity"/>
    <property type="evidence" value="ECO:0007669"/>
    <property type="project" value="InterPro"/>
</dbReference>
<dbReference type="GO" id="GO:0005886">
    <property type="term" value="C:plasma membrane"/>
    <property type="evidence" value="ECO:0007669"/>
    <property type="project" value="UniProtKB-SubCell"/>
</dbReference>
<evidence type="ECO:0000313" key="11">
    <source>
        <dbReference type="EMBL" id="MDO4841606.1"/>
    </source>
</evidence>
<feature type="transmembrane region" description="Helical" evidence="10">
    <location>
        <begin position="409"/>
        <end position="427"/>
    </location>
</feature>
<evidence type="ECO:0000256" key="4">
    <source>
        <dbReference type="ARBA" id="ARBA00022448"/>
    </source>
</evidence>
<dbReference type="PIRSF" id="PIRSF006603">
    <property type="entry name" value="DinF"/>
    <property type="match status" value="1"/>
</dbReference>
<comment type="subcellular location">
    <subcellularLocation>
        <location evidence="1">Cell membrane</location>
        <topology evidence="1">Multi-pass membrane protein</topology>
    </subcellularLocation>
</comment>
<dbReference type="InterPro" id="IPR051327">
    <property type="entry name" value="MATE_MepA_subfamily"/>
</dbReference>
<proteinExistence type="inferred from homology"/>
<keyword evidence="12" id="KW-1185">Reference proteome</keyword>
<comment type="similarity">
    <text evidence="2">Belongs to the multi antimicrobial extrusion (MATE) (TC 2.A.66.1) family. MepA subfamily.</text>
</comment>
<feature type="transmembrane region" description="Helical" evidence="10">
    <location>
        <begin position="369"/>
        <end position="388"/>
    </location>
</feature>
<dbReference type="InterPro" id="IPR002528">
    <property type="entry name" value="MATE_fam"/>
</dbReference>
<reference evidence="11" key="1">
    <citation type="submission" date="2023-07" db="EMBL/GenBank/DDBJ databases">
        <title>Between Cages and Wild: Unraveling the Impact of Captivity on Animal Microbiomes and Antimicrobial Resistance.</title>
        <authorList>
            <person name="Schmartz G.P."/>
            <person name="Rehner J."/>
            <person name="Schuff M.J."/>
            <person name="Becker S.L."/>
            <person name="Kravczyk M."/>
            <person name="Gurevich A."/>
            <person name="Francke R."/>
            <person name="Mueller R."/>
            <person name="Keller V."/>
            <person name="Keller A."/>
        </authorList>
    </citation>
    <scope>NUCLEOTIDE SEQUENCE</scope>
    <source>
        <strain evidence="11">S12M_St_49</strain>
    </source>
</reference>
<dbReference type="InterPro" id="IPR045070">
    <property type="entry name" value="MATE_MepA-like"/>
</dbReference>
<evidence type="ECO:0000313" key="12">
    <source>
        <dbReference type="Proteomes" id="UP001168575"/>
    </source>
</evidence>
<accession>A0AA43RIS0</accession>
<dbReference type="Proteomes" id="UP001168575">
    <property type="component" value="Unassembled WGS sequence"/>
</dbReference>
<evidence type="ECO:0000256" key="7">
    <source>
        <dbReference type="ARBA" id="ARBA00022989"/>
    </source>
</evidence>
<evidence type="ECO:0000256" key="9">
    <source>
        <dbReference type="ARBA" id="ARBA00023251"/>
    </source>
</evidence>
<name>A0AA43RIS0_9ACTN</name>
<dbReference type="InterPro" id="IPR048279">
    <property type="entry name" value="MdtK-like"/>
</dbReference>
<organism evidence="11 12">
    <name type="scientific">Phoenicibacter congonensis</name>
    <dbReference type="NCBI Taxonomy" id="1944646"/>
    <lineage>
        <taxon>Bacteria</taxon>
        <taxon>Bacillati</taxon>
        <taxon>Actinomycetota</taxon>
        <taxon>Coriobacteriia</taxon>
        <taxon>Eggerthellales</taxon>
        <taxon>Eggerthellaceae</taxon>
        <taxon>Phoenicibacter</taxon>
    </lineage>
</organism>
<dbReference type="GO" id="GO:0046677">
    <property type="term" value="P:response to antibiotic"/>
    <property type="evidence" value="ECO:0007669"/>
    <property type="project" value="UniProtKB-KW"/>
</dbReference>
<keyword evidence="7 10" id="KW-1133">Transmembrane helix</keyword>
<evidence type="ECO:0000256" key="8">
    <source>
        <dbReference type="ARBA" id="ARBA00023136"/>
    </source>
</evidence>
<feature type="transmembrane region" description="Helical" evidence="10">
    <location>
        <begin position="195"/>
        <end position="220"/>
    </location>
</feature>
<dbReference type="PANTHER" id="PTHR43823:SF3">
    <property type="entry name" value="MULTIDRUG EXPORT PROTEIN MEPA"/>
    <property type="match status" value="1"/>
</dbReference>
<sequence>MSEKAKNSTDRLGTAPIGRLLFEFALPCIFAEVVYSCYAIVDSAILGWFVGDYGLAVITLSIPVQNIMMAFGLLIGMGGNALAAIQLGKGQIDKVELTLGNSTMLMIVFSIALSIIGMIFIDPLLALIGTTPELWEHTKQFVSILIVFDICVTVGFGLYNFLRTAGKPNLALASSAFSVVMCIIFNLLFVGLLGFGIAGSALATVCGEATTAIPVIWYFTRAKGAAFHLRLKYLKLDLQDSLTILKLGLASFGMQVGSTVVNIVFNHVIAAYGASIAIGVSGCLAGIGVSNRVVWMILSVFIGITMGMQPIVGYNIGAQNWSRVLKALKISILSGMTIGLIVLVLIHLFSDPLLYLFGIGGDLEGFAKWALTLNMIFCPLVAFQIIGGSYFQSSGQPLKAALIELLRQVFLLTPFYLIFPLFAGVFHTNEVNMILAAVPASDFISCTITFFIVRYEVKKLKTWIAQADARDRRLAEEAAV</sequence>
<evidence type="ECO:0000256" key="6">
    <source>
        <dbReference type="ARBA" id="ARBA00022692"/>
    </source>
</evidence>
<feature type="transmembrane region" description="Helical" evidence="10">
    <location>
        <begin position="169"/>
        <end position="189"/>
    </location>
</feature>
<dbReference type="CDD" id="cd13143">
    <property type="entry name" value="MATE_MepA_like"/>
    <property type="match status" value="1"/>
</dbReference>
<keyword evidence="9" id="KW-0046">Antibiotic resistance</keyword>
<comment type="caution">
    <text evidence="11">The sequence shown here is derived from an EMBL/GenBank/DDBJ whole genome shotgun (WGS) entry which is preliminary data.</text>
</comment>
<evidence type="ECO:0000256" key="3">
    <source>
        <dbReference type="ARBA" id="ARBA00022106"/>
    </source>
</evidence>
<evidence type="ECO:0000256" key="5">
    <source>
        <dbReference type="ARBA" id="ARBA00022475"/>
    </source>
</evidence>
<keyword evidence="8 10" id="KW-0472">Membrane</keyword>
<evidence type="ECO:0000256" key="1">
    <source>
        <dbReference type="ARBA" id="ARBA00004651"/>
    </source>
</evidence>
<protein>
    <recommendedName>
        <fullName evidence="3">Multidrug export protein MepA</fullName>
    </recommendedName>
</protein>
<keyword evidence="4" id="KW-0813">Transport</keyword>
<dbReference type="AlphaFoldDB" id="A0AA43RIS0"/>
<feature type="transmembrane region" description="Helical" evidence="10">
    <location>
        <begin position="433"/>
        <end position="453"/>
    </location>
</feature>
<evidence type="ECO:0000256" key="2">
    <source>
        <dbReference type="ARBA" id="ARBA00008417"/>
    </source>
</evidence>
<dbReference type="PANTHER" id="PTHR43823">
    <property type="entry name" value="SPORULATION PROTEIN YKVU"/>
    <property type="match status" value="1"/>
</dbReference>
<dbReference type="Pfam" id="PF01554">
    <property type="entry name" value="MatE"/>
    <property type="match status" value="2"/>
</dbReference>
<feature type="transmembrane region" description="Helical" evidence="10">
    <location>
        <begin position="141"/>
        <end position="162"/>
    </location>
</feature>
<feature type="transmembrane region" description="Helical" evidence="10">
    <location>
        <begin position="264"/>
        <end position="287"/>
    </location>
</feature>
<feature type="transmembrane region" description="Helical" evidence="10">
    <location>
        <begin position="20"/>
        <end position="41"/>
    </location>
</feature>
<feature type="transmembrane region" description="Helical" evidence="10">
    <location>
        <begin position="53"/>
        <end position="76"/>
    </location>
</feature>
<feature type="transmembrane region" description="Helical" evidence="10">
    <location>
        <begin position="97"/>
        <end position="121"/>
    </location>
</feature>
<feature type="transmembrane region" description="Helical" evidence="10">
    <location>
        <begin position="293"/>
        <end position="316"/>
    </location>
</feature>
<feature type="transmembrane region" description="Helical" evidence="10">
    <location>
        <begin position="328"/>
        <end position="349"/>
    </location>
</feature>
<evidence type="ECO:0000256" key="10">
    <source>
        <dbReference type="SAM" id="Phobius"/>
    </source>
</evidence>
<dbReference type="GO" id="GO:0042910">
    <property type="term" value="F:xenobiotic transmembrane transporter activity"/>
    <property type="evidence" value="ECO:0007669"/>
    <property type="project" value="InterPro"/>
</dbReference>
<gene>
    <name evidence="11" type="ORF">Q3982_02900</name>
</gene>
<dbReference type="EMBL" id="JAUMVS010000032">
    <property type="protein sequence ID" value="MDO4841606.1"/>
    <property type="molecule type" value="Genomic_DNA"/>
</dbReference>
<keyword evidence="5" id="KW-1003">Cell membrane</keyword>
<keyword evidence="6 10" id="KW-0812">Transmembrane</keyword>